<sequence>MVIGPLGIPILLAEGLPFPYRATVIAASIAAWDFAIVVHVIVEQTLRQTMIENRHLSRVTATVRFVSWGADPIGALLGGLAASSFLGAKGTLFFCLIGLTASGALLLLSKGIRQLSPEDLGSDADVEMVEKI</sequence>
<comment type="caution">
    <text evidence="2">The sequence shown here is derived from an EMBL/GenBank/DDBJ whole genome shotgun (WGS) entry which is preliminary data.</text>
</comment>
<dbReference type="RefSeq" id="WP_143328408.1">
    <property type="nucleotide sequence ID" value="NZ_FCOL02000016.1"/>
</dbReference>
<keyword evidence="1" id="KW-0472">Membrane</keyword>
<accession>A0A158J0T8</accession>
<feature type="transmembrane region" description="Helical" evidence="1">
    <location>
        <begin position="20"/>
        <end position="42"/>
    </location>
</feature>
<dbReference type="EMBL" id="FCOL02000016">
    <property type="protein sequence ID" value="SAL62113.1"/>
    <property type="molecule type" value="Genomic_DNA"/>
</dbReference>
<evidence type="ECO:0000313" key="2">
    <source>
        <dbReference type="EMBL" id="SAL62113.1"/>
    </source>
</evidence>
<keyword evidence="1" id="KW-1133">Transmembrane helix</keyword>
<gene>
    <name evidence="2" type="ORF">AWB67_03127</name>
</gene>
<dbReference type="AlphaFoldDB" id="A0A158J0T8"/>
<evidence type="ECO:0000313" key="3">
    <source>
        <dbReference type="Proteomes" id="UP000054925"/>
    </source>
</evidence>
<keyword evidence="1" id="KW-0812">Transmembrane</keyword>
<name>A0A158J0T8_9BURK</name>
<evidence type="ECO:0000256" key="1">
    <source>
        <dbReference type="SAM" id="Phobius"/>
    </source>
</evidence>
<protein>
    <recommendedName>
        <fullName evidence="4">Major facilitator transporter</fullName>
    </recommendedName>
</protein>
<feature type="transmembrane region" description="Helical" evidence="1">
    <location>
        <begin position="63"/>
        <end position="85"/>
    </location>
</feature>
<feature type="transmembrane region" description="Helical" evidence="1">
    <location>
        <begin position="91"/>
        <end position="108"/>
    </location>
</feature>
<keyword evidence="3" id="KW-1185">Reference proteome</keyword>
<proteinExistence type="predicted"/>
<dbReference type="Proteomes" id="UP000054925">
    <property type="component" value="Unassembled WGS sequence"/>
</dbReference>
<evidence type="ECO:0008006" key="4">
    <source>
        <dbReference type="Google" id="ProtNLM"/>
    </source>
</evidence>
<reference evidence="2" key="1">
    <citation type="submission" date="2016-01" db="EMBL/GenBank/DDBJ databases">
        <authorList>
            <person name="Peeters C."/>
        </authorList>
    </citation>
    <scope>NUCLEOTIDE SEQUENCE [LARGE SCALE GENOMIC DNA]</scope>
    <source>
        <strain evidence="2">LMG 22937</strain>
    </source>
</reference>
<organism evidence="2 3">
    <name type="scientific">Caballeronia terrestris</name>
    <dbReference type="NCBI Taxonomy" id="1226301"/>
    <lineage>
        <taxon>Bacteria</taxon>
        <taxon>Pseudomonadati</taxon>
        <taxon>Pseudomonadota</taxon>
        <taxon>Betaproteobacteria</taxon>
        <taxon>Burkholderiales</taxon>
        <taxon>Burkholderiaceae</taxon>
        <taxon>Caballeronia</taxon>
    </lineage>
</organism>
<dbReference type="OrthoDB" id="145388at2"/>